<keyword evidence="2" id="KW-0677">Repeat</keyword>
<dbReference type="AlphaFoldDB" id="A0A8S1LXQ2"/>
<dbReference type="OMA" id="IHCVYRR"/>
<organism evidence="4 5">
    <name type="scientific">Paramecium primaurelia</name>
    <dbReference type="NCBI Taxonomy" id="5886"/>
    <lineage>
        <taxon>Eukaryota</taxon>
        <taxon>Sar</taxon>
        <taxon>Alveolata</taxon>
        <taxon>Ciliophora</taxon>
        <taxon>Intramacronucleata</taxon>
        <taxon>Oligohymenophorea</taxon>
        <taxon>Peniculida</taxon>
        <taxon>Parameciidae</taxon>
        <taxon>Paramecium</taxon>
    </lineage>
</organism>
<evidence type="ECO:0000256" key="1">
    <source>
        <dbReference type="ARBA" id="ARBA00022441"/>
    </source>
</evidence>
<dbReference type="PANTHER" id="PTHR46093:SF18">
    <property type="entry name" value="FIBRONECTIN TYPE-III DOMAIN-CONTAINING PROTEIN"/>
    <property type="match status" value="1"/>
</dbReference>
<dbReference type="Pfam" id="PF24681">
    <property type="entry name" value="Kelch_KLHDC2_KLHL20_DRC7"/>
    <property type="match status" value="2"/>
</dbReference>
<evidence type="ECO:0000313" key="4">
    <source>
        <dbReference type="EMBL" id="CAD8072800.1"/>
    </source>
</evidence>
<evidence type="ECO:0000256" key="2">
    <source>
        <dbReference type="ARBA" id="ARBA00022737"/>
    </source>
</evidence>
<evidence type="ECO:0000313" key="5">
    <source>
        <dbReference type="Proteomes" id="UP000688137"/>
    </source>
</evidence>
<feature type="region of interest" description="Disordered" evidence="3">
    <location>
        <begin position="656"/>
        <end position="680"/>
    </location>
</feature>
<comment type="caution">
    <text evidence="4">The sequence shown here is derived from an EMBL/GenBank/DDBJ whole genome shotgun (WGS) entry which is preliminary data.</text>
</comment>
<dbReference type="PANTHER" id="PTHR46093">
    <property type="entry name" value="ACYL-COA-BINDING DOMAIN-CONTAINING PROTEIN 5"/>
    <property type="match status" value="1"/>
</dbReference>
<proteinExistence type="predicted"/>
<dbReference type="Proteomes" id="UP000688137">
    <property type="component" value="Unassembled WGS sequence"/>
</dbReference>
<reference evidence="4" key="1">
    <citation type="submission" date="2021-01" db="EMBL/GenBank/DDBJ databases">
        <authorList>
            <consortium name="Genoscope - CEA"/>
            <person name="William W."/>
        </authorList>
    </citation>
    <scope>NUCLEOTIDE SEQUENCE</scope>
</reference>
<dbReference type="EMBL" id="CAJJDM010000050">
    <property type="protein sequence ID" value="CAD8072800.1"/>
    <property type="molecule type" value="Genomic_DNA"/>
</dbReference>
<keyword evidence="1" id="KW-0880">Kelch repeat</keyword>
<protein>
    <recommendedName>
        <fullName evidence="6">Kelch motif family protein</fullName>
    </recommendedName>
</protein>
<accession>A0A8S1LXQ2</accession>
<evidence type="ECO:0000256" key="3">
    <source>
        <dbReference type="SAM" id="MobiDB-lite"/>
    </source>
</evidence>
<keyword evidence="5" id="KW-1185">Reference proteome</keyword>
<name>A0A8S1LXQ2_PARPR</name>
<sequence length="690" mass="80147">MSEILQQEDEIQLDQENIRGYLDDEILGQIVEQYQHQGLTNQTINQYTQLVSRGCQLLHPLLPKLPDQKGVKFISQQELLNLDKTLLGRLESDQRFRTYREKIMRNHSQSYVRKFNLTDKSQSILNESCCLKEQIAFQLDHNKTQLKYQEEQQKQNIMRTTFARSRSYNHNKLPKIKTYPAKIDEEGQIMPAIKAKVIQVQQPEEEFTIPTHYLGWIDSFYGKWRPQMREGASLNNISGKLYLFGGISSQLFNDIVIWDHKEWFQPQIIGEKAPFGRTNHIHCVYRRNIYIFGGEKPYDGQQRIRESTNDFRVFNTENNEFKALRFGGEVIEGRRGASGAIVGKHIIIHAGINTKGKYLSDLYHYDIQNNKMILSQVEQNDFFSNGIAFHTLISVFSSSRNIQIYKNYMDPEEMKEIKYKVEGVYLFGGESKNGTLYSGLYMLNPCTRPMQWSLVSGKGKLPISRYKHSASYCDRQGIIIIYGGISESSTFLNDCHIFKIETQSWSIVDFEQKEGRAGHCAVVDDHKLMIFGGYNETGFLSAEFQILEIDSMIAYRNRRQANISNHLQTNPLQLSTSNQNVKTKQQIYTDRMTKIREQVASLSYNIKSFIPKPIMKQISAKNLNKINKEQMLFSQRLNEETSELIKDFDYVEESKDEMKASSKLDGSPHSNKKFTDRRSISIRNLQPFSH</sequence>
<evidence type="ECO:0008006" key="6">
    <source>
        <dbReference type="Google" id="ProtNLM"/>
    </source>
</evidence>
<gene>
    <name evidence="4" type="ORF">PPRIM_AZ9-3.1.T0500030</name>
</gene>